<evidence type="ECO:0000313" key="2">
    <source>
        <dbReference type="Proteomes" id="UP000276133"/>
    </source>
</evidence>
<comment type="caution">
    <text evidence="1">The sequence shown here is derived from an EMBL/GenBank/DDBJ whole genome shotgun (WGS) entry which is preliminary data.</text>
</comment>
<accession>A0A3M7Q2N8</accession>
<name>A0A3M7Q2N8_BRAPC</name>
<reference evidence="1 2" key="1">
    <citation type="journal article" date="2018" name="Sci. Rep.">
        <title>Genomic signatures of local adaptation to the degree of environmental predictability in rotifers.</title>
        <authorList>
            <person name="Franch-Gras L."/>
            <person name="Hahn C."/>
            <person name="Garcia-Roger E.M."/>
            <person name="Carmona M.J."/>
            <person name="Serra M."/>
            <person name="Gomez A."/>
        </authorList>
    </citation>
    <scope>NUCLEOTIDE SEQUENCE [LARGE SCALE GENOMIC DNA]</scope>
    <source>
        <strain evidence="1">HYR1</strain>
    </source>
</reference>
<gene>
    <name evidence="1" type="ORF">BpHYR1_007284</name>
</gene>
<protein>
    <submittedName>
        <fullName evidence="1">Uncharacterized protein</fullName>
    </submittedName>
</protein>
<dbReference type="AlphaFoldDB" id="A0A3M7Q2N8"/>
<dbReference type="EMBL" id="REGN01007627">
    <property type="protein sequence ID" value="RNA05707.1"/>
    <property type="molecule type" value="Genomic_DNA"/>
</dbReference>
<sequence length="118" mass="13854">MFRNWQKKKLANYFWHCETSRLMHGDIILCVNPVTSFDKQGTENKNLYFLSIIKVLIFNRLLIEKLSISNLYKKLKCSRQSGENSANPVNMRGNATKDGSIRSPTFVLYVKNLFWFKN</sequence>
<dbReference type="Proteomes" id="UP000276133">
    <property type="component" value="Unassembled WGS sequence"/>
</dbReference>
<organism evidence="1 2">
    <name type="scientific">Brachionus plicatilis</name>
    <name type="common">Marine rotifer</name>
    <name type="synonym">Brachionus muelleri</name>
    <dbReference type="NCBI Taxonomy" id="10195"/>
    <lineage>
        <taxon>Eukaryota</taxon>
        <taxon>Metazoa</taxon>
        <taxon>Spiralia</taxon>
        <taxon>Gnathifera</taxon>
        <taxon>Rotifera</taxon>
        <taxon>Eurotatoria</taxon>
        <taxon>Monogononta</taxon>
        <taxon>Pseudotrocha</taxon>
        <taxon>Ploima</taxon>
        <taxon>Brachionidae</taxon>
        <taxon>Brachionus</taxon>
    </lineage>
</organism>
<proteinExistence type="predicted"/>
<evidence type="ECO:0000313" key="1">
    <source>
        <dbReference type="EMBL" id="RNA05707.1"/>
    </source>
</evidence>
<keyword evidence="2" id="KW-1185">Reference proteome</keyword>